<name>A0A2A9FI75_9PSEU</name>
<evidence type="ECO:0000313" key="1">
    <source>
        <dbReference type="EMBL" id="PFG50623.1"/>
    </source>
</evidence>
<protein>
    <submittedName>
        <fullName evidence="1">Uncharacterized protein</fullName>
    </submittedName>
</protein>
<comment type="caution">
    <text evidence="1">The sequence shown here is derived from an EMBL/GenBank/DDBJ whole genome shotgun (WGS) entry which is preliminary data.</text>
</comment>
<dbReference type="Proteomes" id="UP000243542">
    <property type="component" value="Unassembled WGS sequence"/>
</dbReference>
<dbReference type="AlphaFoldDB" id="A0A2A9FI75"/>
<accession>A0A2A9FI75</accession>
<organism evidence="1 2">
    <name type="scientific">Amycolatopsis sulphurea</name>
    <dbReference type="NCBI Taxonomy" id="76022"/>
    <lineage>
        <taxon>Bacteria</taxon>
        <taxon>Bacillati</taxon>
        <taxon>Actinomycetota</taxon>
        <taxon>Actinomycetes</taxon>
        <taxon>Pseudonocardiales</taxon>
        <taxon>Pseudonocardiaceae</taxon>
        <taxon>Amycolatopsis</taxon>
    </lineage>
</organism>
<keyword evidence="2" id="KW-1185">Reference proteome</keyword>
<dbReference type="EMBL" id="PDJK01000002">
    <property type="protein sequence ID" value="PFG50623.1"/>
    <property type="molecule type" value="Genomic_DNA"/>
</dbReference>
<sequence length="37" mass="4254">MDEIIEQIKTARRDVTAAELFDPWSEVVMILGGREFS</sequence>
<reference evidence="1 2" key="1">
    <citation type="submission" date="2017-10" db="EMBL/GenBank/DDBJ databases">
        <title>Sequencing the genomes of 1000 actinobacteria strains.</title>
        <authorList>
            <person name="Klenk H.-P."/>
        </authorList>
    </citation>
    <scope>NUCLEOTIDE SEQUENCE [LARGE SCALE GENOMIC DNA]</scope>
    <source>
        <strain evidence="1 2">DSM 46092</strain>
    </source>
</reference>
<gene>
    <name evidence="1" type="ORF">ATK36_5868</name>
</gene>
<proteinExistence type="predicted"/>
<evidence type="ECO:0000313" key="2">
    <source>
        <dbReference type="Proteomes" id="UP000243542"/>
    </source>
</evidence>